<evidence type="ECO:0000313" key="2">
    <source>
        <dbReference type="EMBL" id="MBA2896112.1"/>
    </source>
</evidence>
<protein>
    <submittedName>
        <fullName evidence="2">Dienelactone hydrolase</fullName>
    </submittedName>
</protein>
<dbReference type="Gene3D" id="3.40.50.1820">
    <property type="entry name" value="alpha/beta hydrolase"/>
    <property type="match status" value="2"/>
</dbReference>
<keyword evidence="3" id="KW-1185">Reference proteome</keyword>
<evidence type="ECO:0000256" key="1">
    <source>
        <dbReference type="ARBA" id="ARBA00008645"/>
    </source>
</evidence>
<dbReference type="Proteomes" id="UP000530928">
    <property type="component" value="Unassembled WGS sequence"/>
</dbReference>
<keyword evidence="2" id="KW-0378">Hydrolase</keyword>
<dbReference type="GO" id="GO:0016787">
    <property type="term" value="F:hydrolase activity"/>
    <property type="evidence" value="ECO:0007669"/>
    <property type="project" value="UniProtKB-KW"/>
</dbReference>
<dbReference type="InterPro" id="IPR050261">
    <property type="entry name" value="FrsA_esterase"/>
</dbReference>
<dbReference type="RefSeq" id="WP_181614835.1">
    <property type="nucleotide sequence ID" value="NZ_BAABAM010000007.1"/>
</dbReference>
<comment type="caution">
    <text evidence="2">The sequence shown here is derived from an EMBL/GenBank/DDBJ whole genome shotgun (WGS) entry which is preliminary data.</text>
</comment>
<name>A0A7W0CRT6_9ACTN</name>
<evidence type="ECO:0000313" key="3">
    <source>
        <dbReference type="Proteomes" id="UP000530928"/>
    </source>
</evidence>
<dbReference type="PANTHER" id="PTHR22946:SF8">
    <property type="entry name" value="ACETYL XYLAN ESTERASE DOMAIN-CONTAINING PROTEIN"/>
    <property type="match status" value="1"/>
</dbReference>
<sequence length="664" mass="71323">MAEAAPRFAPFLDGLWDASTQVQQNVYRRTAEALAAGRAANDLLLTPHDVRRRQEALRRLALDALGGDLPPDRPAPVARRTGSVRGDGHLVERLIVDVGDGVHIPANLYLPDGLAQPAGAVLFLCGHAPSGKAAPRYQAMCARLARAGLVTLSFDTIGQGERKSYLDASGREIIPANVPEHSHAGVQCWWTGDSLARYFVSDARRMLDYLTGRPEVDPRRVGVMGNSGGGTLTTWLMLVEPRLAAAAPSCFVSSREDYQRSGQAQDPEQIIPGGALHGLDHEDFLLAMAPRPALVMSANYDFFPVEGAVRTVARGRRFYQVMGSSALEHVRADGGHGLSPELAVAASAFFQRHLGGSATVLSDEPALQPDEALQCTVSGQISTDVPGSAKVFDLNMRRLAELDRREAGGGLPWLRARVNAGRRPREEFYPRWWEAQEPGVRKALWWAEHDIVSAAVVFDPPRPATGVDIVLLDRGTDDLPAHADACRRAARSGRHVVVMDVRASGALTPHRLNEFAPEAMYGTTFKLVSDLIGLADSLGAARVYDVLRAVEFARSEPGLGGGHDGGLGGGLPIRLVGAGQGAFLARLAGALEPGVAEVVCLTPALDPADLVRTRFYGPERDHQCLIPGMAHHCPKDRIDQALGARLIPGERWLTGEPLARVPSG</sequence>
<organism evidence="2 3">
    <name type="scientific">Nonomuraea soli</name>
    <dbReference type="NCBI Taxonomy" id="1032476"/>
    <lineage>
        <taxon>Bacteria</taxon>
        <taxon>Bacillati</taxon>
        <taxon>Actinomycetota</taxon>
        <taxon>Actinomycetes</taxon>
        <taxon>Streptosporangiales</taxon>
        <taxon>Streptosporangiaceae</taxon>
        <taxon>Nonomuraea</taxon>
    </lineage>
</organism>
<comment type="similarity">
    <text evidence="1">Belongs to the AB hydrolase superfamily.</text>
</comment>
<dbReference type="InterPro" id="IPR029058">
    <property type="entry name" value="AB_hydrolase_fold"/>
</dbReference>
<dbReference type="SUPFAM" id="SSF53474">
    <property type="entry name" value="alpha/beta-Hydrolases"/>
    <property type="match status" value="2"/>
</dbReference>
<dbReference type="EMBL" id="JACDUR010000008">
    <property type="protein sequence ID" value="MBA2896112.1"/>
    <property type="molecule type" value="Genomic_DNA"/>
</dbReference>
<proteinExistence type="inferred from homology"/>
<dbReference type="PANTHER" id="PTHR22946">
    <property type="entry name" value="DIENELACTONE HYDROLASE DOMAIN-CONTAINING PROTEIN-RELATED"/>
    <property type="match status" value="1"/>
</dbReference>
<dbReference type="AlphaFoldDB" id="A0A7W0CRT6"/>
<reference evidence="2 3" key="1">
    <citation type="submission" date="2020-07" db="EMBL/GenBank/DDBJ databases">
        <title>Genomic Encyclopedia of Type Strains, Phase IV (KMG-IV): sequencing the most valuable type-strain genomes for metagenomic binning, comparative biology and taxonomic classification.</title>
        <authorList>
            <person name="Goeker M."/>
        </authorList>
    </citation>
    <scope>NUCLEOTIDE SEQUENCE [LARGE SCALE GENOMIC DNA]</scope>
    <source>
        <strain evidence="2 3">DSM 45533</strain>
    </source>
</reference>
<accession>A0A7W0CRT6</accession>
<gene>
    <name evidence="2" type="ORF">HNR30_007503</name>
</gene>